<dbReference type="Proteomes" id="UP001151760">
    <property type="component" value="Unassembled WGS sequence"/>
</dbReference>
<keyword evidence="5" id="KW-0175">Coiled coil</keyword>
<dbReference type="Gene3D" id="4.10.280.10">
    <property type="entry name" value="Helix-loop-helix DNA-binding domain"/>
    <property type="match status" value="1"/>
</dbReference>
<name>A0ABQ5J5Y4_9ASTR</name>
<evidence type="ECO:0000256" key="3">
    <source>
        <dbReference type="ARBA" id="ARBA00023163"/>
    </source>
</evidence>
<evidence type="ECO:0000256" key="1">
    <source>
        <dbReference type="ARBA" id="ARBA00004123"/>
    </source>
</evidence>
<organism evidence="7 8">
    <name type="scientific">Tanacetum coccineum</name>
    <dbReference type="NCBI Taxonomy" id="301880"/>
    <lineage>
        <taxon>Eukaryota</taxon>
        <taxon>Viridiplantae</taxon>
        <taxon>Streptophyta</taxon>
        <taxon>Embryophyta</taxon>
        <taxon>Tracheophyta</taxon>
        <taxon>Spermatophyta</taxon>
        <taxon>Magnoliopsida</taxon>
        <taxon>eudicotyledons</taxon>
        <taxon>Gunneridae</taxon>
        <taxon>Pentapetalae</taxon>
        <taxon>asterids</taxon>
        <taxon>campanulids</taxon>
        <taxon>Asterales</taxon>
        <taxon>Asteraceae</taxon>
        <taxon>Asteroideae</taxon>
        <taxon>Anthemideae</taxon>
        <taxon>Anthemidinae</taxon>
        <taxon>Tanacetum</taxon>
    </lineage>
</organism>
<gene>
    <name evidence="7" type="ORF">Tco_1123835</name>
</gene>
<dbReference type="InterPro" id="IPR011598">
    <property type="entry name" value="bHLH_dom"/>
</dbReference>
<dbReference type="PROSITE" id="PS50888">
    <property type="entry name" value="BHLH"/>
    <property type="match status" value="1"/>
</dbReference>
<accession>A0ABQ5J5Y4</accession>
<dbReference type="EMBL" id="BQNB010021536">
    <property type="protein sequence ID" value="GJU07405.1"/>
    <property type="molecule type" value="Genomic_DNA"/>
</dbReference>
<evidence type="ECO:0000256" key="4">
    <source>
        <dbReference type="ARBA" id="ARBA00023242"/>
    </source>
</evidence>
<keyword evidence="8" id="KW-1185">Reference proteome</keyword>
<dbReference type="PANTHER" id="PTHR13935:SF63">
    <property type="entry name" value="BHLH DOMAIN-CONTAINING PROTEIN"/>
    <property type="match status" value="1"/>
</dbReference>
<comment type="caution">
    <text evidence="7">The sequence shown here is derived from an EMBL/GenBank/DDBJ whole genome shotgun (WGS) entry which is preliminary data.</text>
</comment>
<feature type="domain" description="BHLH" evidence="6">
    <location>
        <begin position="12"/>
        <end position="64"/>
    </location>
</feature>
<protein>
    <submittedName>
        <fullName evidence="7">Achaete-scute transcription factor-related protein</fullName>
    </submittedName>
</protein>
<evidence type="ECO:0000256" key="2">
    <source>
        <dbReference type="ARBA" id="ARBA00023015"/>
    </source>
</evidence>
<evidence type="ECO:0000313" key="7">
    <source>
        <dbReference type="EMBL" id="GJU07405.1"/>
    </source>
</evidence>
<reference evidence="7" key="1">
    <citation type="journal article" date="2022" name="Int. J. Mol. Sci.">
        <title>Draft Genome of Tanacetum Coccineum: Genomic Comparison of Closely Related Tanacetum-Family Plants.</title>
        <authorList>
            <person name="Yamashiro T."/>
            <person name="Shiraishi A."/>
            <person name="Nakayama K."/>
            <person name="Satake H."/>
        </authorList>
    </citation>
    <scope>NUCLEOTIDE SEQUENCE</scope>
</reference>
<reference evidence="7" key="2">
    <citation type="submission" date="2022-01" db="EMBL/GenBank/DDBJ databases">
        <authorList>
            <person name="Yamashiro T."/>
            <person name="Shiraishi A."/>
            <person name="Satake H."/>
            <person name="Nakayama K."/>
        </authorList>
    </citation>
    <scope>NUCLEOTIDE SEQUENCE</scope>
</reference>
<dbReference type="Pfam" id="PF00010">
    <property type="entry name" value="HLH"/>
    <property type="match status" value="1"/>
</dbReference>
<keyword evidence="3" id="KW-0804">Transcription</keyword>
<dbReference type="SUPFAM" id="SSF47459">
    <property type="entry name" value="HLH, helix-loop-helix DNA-binding domain"/>
    <property type="match status" value="1"/>
</dbReference>
<keyword evidence="4" id="KW-0539">Nucleus</keyword>
<dbReference type="InterPro" id="IPR015660">
    <property type="entry name" value="MASH1/Ascl1a-like"/>
</dbReference>
<evidence type="ECO:0000313" key="8">
    <source>
        <dbReference type="Proteomes" id="UP001151760"/>
    </source>
</evidence>
<dbReference type="PANTHER" id="PTHR13935">
    <property type="entry name" value="ACHAETE-SCUTE TRANSCRIPTION FACTOR-RELATED"/>
    <property type="match status" value="1"/>
</dbReference>
<feature type="coiled-coil region" evidence="5">
    <location>
        <begin position="61"/>
        <end position="88"/>
    </location>
</feature>
<evidence type="ECO:0000259" key="6">
    <source>
        <dbReference type="PROSITE" id="PS50888"/>
    </source>
</evidence>
<evidence type="ECO:0000256" key="5">
    <source>
        <dbReference type="SAM" id="Coils"/>
    </source>
</evidence>
<keyword evidence="2" id="KW-0805">Transcription regulation</keyword>
<comment type="subcellular location">
    <subcellularLocation>
        <location evidence="1">Nucleus</location>
    </subcellularLocation>
</comment>
<dbReference type="InterPro" id="IPR036638">
    <property type="entry name" value="HLH_DNA-bd_sf"/>
</dbReference>
<proteinExistence type="predicted"/>
<sequence length="278" mass="32391">MEGSIKCSASDLKKPERKIIEKNRRNQMKSLYSNLFSLIPPNIFSKNGDVSDRVDRAIEYIQMSKTNLDMLKNKKEKLSRRKRSHEHTKLIKKVCKPVDIQIHEMSHDIDAVLVTGLENHRSFCDVVWLLDRFSAEVTLAMFSSNGHSTFHIRQKKIEAQDICKRLKSLLEGSINVKELEHNHAFFCVPITLPQSGRDTRFESGHPRIEELQMNLQKELNSLSSCNELEYDSNLSIWDLDFQSNVWITCNELDYESNLSIWDFDFLPNVWGSELEMLQ</sequence>